<evidence type="ECO:0000256" key="4">
    <source>
        <dbReference type="ARBA" id="ARBA00022833"/>
    </source>
</evidence>
<reference evidence="6" key="1">
    <citation type="submission" date="2020-08" db="EMBL/GenBank/DDBJ databases">
        <title>Bridging the membrane lipid divide: bacteria of the FCB group superphylum have the potential to synthesize archaeal ether lipids.</title>
        <authorList>
            <person name="Villanueva L."/>
            <person name="von Meijenfeldt F.A.B."/>
            <person name="Westbye A.B."/>
            <person name="Yadav S."/>
            <person name="Hopmans E.C."/>
            <person name="Dutilh B.E."/>
            <person name="Sinninghe Damste J.S."/>
        </authorList>
    </citation>
    <scope>NUCLEOTIDE SEQUENCE</scope>
    <source>
        <strain evidence="6">NIOZ-UU157</strain>
    </source>
</reference>
<gene>
    <name evidence="6" type="ORF">NIOZUU157_00149</name>
</gene>
<evidence type="ECO:0000256" key="2">
    <source>
        <dbReference type="ARBA" id="ARBA00022723"/>
    </source>
</evidence>
<evidence type="ECO:0000256" key="1">
    <source>
        <dbReference type="ARBA" id="ARBA00006576"/>
    </source>
</evidence>
<evidence type="ECO:0000256" key="3">
    <source>
        <dbReference type="ARBA" id="ARBA00022801"/>
    </source>
</evidence>
<dbReference type="PROSITE" id="PS00903">
    <property type="entry name" value="CYT_DCMP_DEAMINASES_1"/>
    <property type="match status" value="1"/>
</dbReference>
<dbReference type="InterPro" id="IPR016193">
    <property type="entry name" value="Cytidine_deaminase-like"/>
</dbReference>
<dbReference type="GO" id="GO:0004132">
    <property type="term" value="F:dCMP deaminase activity"/>
    <property type="evidence" value="ECO:0007669"/>
    <property type="project" value="TreeGrafter"/>
</dbReference>
<evidence type="ECO:0000313" key="6">
    <source>
        <dbReference type="EMBL" id="QPI16264.1"/>
    </source>
</evidence>
<dbReference type="InterPro" id="IPR015517">
    <property type="entry name" value="dCMP_deaminase-rel"/>
</dbReference>
<dbReference type="GO" id="GO:0008270">
    <property type="term" value="F:zinc ion binding"/>
    <property type="evidence" value="ECO:0007669"/>
    <property type="project" value="InterPro"/>
</dbReference>
<accession>A0A7S9STL1</accession>
<comment type="similarity">
    <text evidence="1">Belongs to the cytidine and deoxycytidylate deaminase family.</text>
</comment>
<keyword evidence="4" id="KW-0862">Zinc</keyword>
<dbReference type="Gene3D" id="3.40.140.10">
    <property type="entry name" value="Cytidine Deaminase, domain 2"/>
    <property type="match status" value="1"/>
</dbReference>
<feature type="domain" description="CMP/dCMP-type deaminase" evidence="5">
    <location>
        <begin position="13"/>
        <end position="135"/>
    </location>
</feature>
<dbReference type="InterPro" id="IPR016192">
    <property type="entry name" value="APOBEC/CMP_deaminase_Zn-bd"/>
</dbReference>
<sequence length="157" mass="17862">MDTKIQRLQIKISTFTKILENIKNLSNSSTTKVGCIALRKDFSKISSFGYNGSYSGAEINEETGTEEDSLEPGESGFIHAEVNMIAKFKEHDPENYIVLLTLSPCKMCTKILVNAGFKHVYWIDDYRNLDHLQIFKQCKITHGPISNLIDDYHLIKD</sequence>
<proteinExistence type="inferred from homology"/>
<keyword evidence="3" id="KW-0378">Hydrolase</keyword>
<organism evidence="6">
    <name type="scientific">Virus NIOZ-UU157</name>
    <dbReference type="NCBI Taxonomy" id="2763269"/>
    <lineage>
        <taxon>Viruses</taxon>
    </lineage>
</organism>
<evidence type="ECO:0000259" key="5">
    <source>
        <dbReference type="PROSITE" id="PS51747"/>
    </source>
</evidence>
<dbReference type="PROSITE" id="PS51747">
    <property type="entry name" value="CYT_DCMP_DEAMINASES_2"/>
    <property type="match status" value="1"/>
</dbReference>
<dbReference type="Pfam" id="PF00383">
    <property type="entry name" value="dCMP_cyt_deam_1"/>
    <property type="match status" value="1"/>
</dbReference>
<protein>
    <recommendedName>
        <fullName evidence="5">CMP/dCMP-type deaminase domain-containing protein</fullName>
    </recommendedName>
</protein>
<dbReference type="InterPro" id="IPR002125">
    <property type="entry name" value="CMP_dCMP_dom"/>
</dbReference>
<dbReference type="PANTHER" id="PTHR11086:SF18">
    <property type="entry name" value="DEOXYCYTIDYLATE DEAMINASE"/>
    <property type="match status" value="1"/>
</dbReference>
<dbReference type="SUPFAM" id="SSF53927">
    <property type="entry name" value="Cytidine deaminase-like"/>
    <property type="match status" value="1"/>
</dbReference>
<dbReference type="PANTHER" id="PTHR11086">
    <property type="entry name" value="DEOXYCYTIDYLATE DEAMINASE-RELATED"/>
    <property type="match status" value="1"/>
</dbReference>
<name>A0A7S9STL1_9VIRU</name>
<keyword evidence="2" id="KW-0479">Metal-binding</keyword>
<dbReference type="EMBL" id="MW030547">
    <property type="protein sequence ID" value="QPI16264.1"/>
    <property type="molecule type" value="Genomic_DNA"/>
</dbReference>